<accession>A0ABX7I9J0</accession>
<evidence type="ECO:0008006" key="4">
    <source>
        <dbReference type="Google" id="ProtNLM"/>
    </source>
</evidence>
<reference evidence="2 3" key="1">
    <citation type="submission" date="2020-06" db="EMBL/GenBank/DDBJ databases">
        <title>Dyadobacter sandarakinus sp. nov., isolated from the soil of the Arctic Yellow River Station.</title>
        <authorList>
            <person name="Zhang Y."/>
            <person name="Peng F."/>
        </authorList>
    </citation>
    <scope>NUCLEOTIDE SEQUENCE [LARGE SCALE GENOMIC DNA]</scope>
    <source>
        <strain evidence="2 3">Q3-56</strain>
    </source>
</reference>
<proteinExistence type="predicted"/>
<feature type="transmembrane region" description="Helical" evidence="1">
    <location>
        <begin position="12"/>
        <end position="30"/>
    </location>
</feature>
<dbReference type="InterPro" id="IPR011990">
    <property type="entry name" value="TPR-like_helical_dom_sf"/>
</dbReference>
<evidence type="ECO:0000313" key="2">
    <source>
        <dbReference type="EMBL" id="QRR02483.1"/>
    </source>
</evidence>
<dbReference type="SUPFAM" id="SSF48452">
    <property type="entry name" value="TPR-like"/>
    <property type="match status" value="1"/>
</dbReference>
<name>A0ABX7I9J0_9BACT</name>
<keyword evidence="1" id="KW-1133">Transmembrane helix</keyword>
<dbReference type="EMBL" id="CP056775">
    <property type="protein sequence ID" value="QRR02483.1"/>
    <property type="molecule type" value="Genomic_DNA"/>
</dbReference>
<gene>
    <name evidence="2" type="ORF">HWI92_16990</name>
</gene>
<keyword evidence="1" id="KW-0812">Transmembrane</keyword>
<evidence type="ECO:0000313" key="3">
    <source>
        <dbReference type="Proteomes" id="UP000612680"/>
    </source>
</evidence>
<evidence type="ECO:0000256" key="1">
    <source>
        <dbReference type="SAM" id="Phobius"/>
    </source>
</evidence>
<keyword evidence="1" id="KW-0472">Membrane</keyword>
<feature type="transmembrane region" description="Helical" evidence="1">
    <location>
        <begin position="36"/>
        <end position="55"/>
    </location>
</feature>
<keyword evidence="3" id="KW-1185">Reference proteome</keyword>
<protein>
    <recommendedName>
        <fullName evidence="4">Tetratricopeptide repeat protein</fullName>
    </recommendedName>
</protein>
<dbReference type="Proteomes" id="UP000612680">
    <property type="component" value="Chromosome"/>
</dbReference>
<organism evidence="2 3">
    <name type="scientific">Dyadobacter sandarakinus</name>
    <dbReference type="NCBI Taxonomy" id="2747268"/>
    <lineage>
        <taxon>Bacteria</taxon>
        <taxon>Pseudomonadati</taxon>
        <taxon>Bacteroidota</taxon>
        <taxon>Cytophagia</taxon>
        <taxon>Cytophagales</taxon>
        <taxon>Spirosomataceae</taxon>
        <taxon>Dyadobacter</taxon>
    </lineage>
</organism>
<dbReference type="Gene3D" id="1.25.40.10">
    <property type="entry name" value="Tetratricopeptide repeat domain"/>
    <property type="match status" value="1"/>
</dbReference>
<dbReference type="RefSeq" id="WP_204657480.1">
    <property type="nucleotide sequence ID" value="NZ_CP056775.1"/>
</dbReference>
<sequence length="168" mass="19096">MSTPIVRQTAWISLLPQLGFMGFLMLLYYAAGTDQFIIFGAGTYLVISRSLRFFLLKHHRQAVALVKAGDFRAAISGFQSSYNFLNKYPWIDRYRYLTLLSSSRPSYKEMALNNIAFSYSQIGEGEKAILYYNQMLAEYPESELAKAALNFISSIRDRDAPGENPEGM</sequence>